<protein>
    <submittedName>
        <fullName evidence="2">DUF378 domain-containing protein</fullName>
    </submittedName>
</protein>
<dbReference type="GeneID" id="84630524"/>
<dbReference type="Proteomes" id="UP000237673">
    <property type="component" value="Chromosome"/>
</dbReference>
<keyword evidence="1" id="KW-0472">Membrane</keyword>
<dbReference type="PANTHER" id="PTHR37304">
    <property type="entry name" value="MEMBRANE PROTEIN-RELATED"/>
    <property type="match status" value="1"/>
</dbReference>
<dbReference type="Pfam" id="PF04070">
    <property type="entry name" value="DUF378"/>
    <property type="match status" value="1"/>
</dbReference>
<dbReference type="EMBL" id="CP026378">
    <property type="protein sequence ID" value="AUY24392.1"/>
    <property type="molecule type" value="Genomic_DNA"/>
</dbReference>
<evidence type="ECO:0000313" key="2">
    <source>
        <dbReference type="EMBL" id="AUY24392.1"/>
    </source>
</evidence>
<dbReference type="RefSeq" id="WP_038627710.1">
    <property type="nucleotide sequence ID" value="NZ_CAXOMJ010000018.1"/>
</dbReference>
<dbReference type="InterPro" id="IPR007211">
    <property type="entry name" value="DUF378"/>
</dbReference>
<reference evidence="2 3" key="1">
    <citation type="submission" date="2018-01" db="EMBL/GenBank/DDBJ databases">
        <title>Complete and assembled Genome of Pantoea calida DSM22759T.</title>
        <authorList>
            <person name="Stevens M.J.A."/>
            <person name="Zurfluh K."/>
            <person name="Stephan R."/>
        </authorList>
    </citation>
    <scope>NUCLEOTIDE SEQUENCE [LARGE SCALE GENOMIC DNA]</scope>
    <source>
        <strain evidence="2 3">DSM 22759</strain>
    </source>
</reference>
<gene>
    <name evidence="2" type="ORF">C2E16_05350</name>
</gene>
<feature type="transmembrane region" description="Helical" evidence="1">
    <location>
        <begin position="40"/>
        <end position="61"/>
    </location>
</feature>
<evidence type="ECO:0000256" key="1">
    <source>
        <dbReference type="SAM" id="Phobius"/>
    </source>
</evidence>
<proteinExistence type="predicted"/>
<evidence type="ECO:0000313" key="3">
    <source>
        <dbReference type="Proteomes" id="UP000237673"/>
    </source>
</evidence>
<keyword evidence="1" id="KW-0812">Transmembrane</keyword>
<feature type="transmembrane region" description="Helical" evidence="1">
    <location>
        <begin position="7"/>
        <end position="34"/>
    </location>
</feature>
<keyword evidence="1" id="KW-1133">Transmembrane helix</keyword>
<organism evidence="2 3">
    <name type="scientific">Mixta calida</name>
    <dbReference type="NCBI Taxonomy" id="665913"/>
    <lineage>
        <taxon>Bacteria</taxon>
        <taxon>Pseudomonadati</taxon>
        <taxon>Pseudomonadota</taxon>
        <taxon>Gammaproteobacteria</taxon>
        <taxon>Enterobacterales</taxon>
        <taxon>Erwiniaceae</taxon>
        <taxon>Mixta</taxon>
    </lineage>
</organism>
<keyword evidence="3" id="KW-1185">Reference proteome</keyword>
<accession>A0ABM6RZM4</accession>
<dbReference type="PANTHER" id="PTHR37304:SF1">
    <property type="entry name" value="MEMBRANE PROTEIN"/>
    <property type="match status" value="1"/>
</dbReference>
<name>A0ABM6RZM4_9GAMM</name>
<sequence length="72" mass="7915">MKALDYVALILLIVGGLNWLLVGLFQFDLVAAIFGGQAAIISRIIYVVVGLCALYCLTFFAKFRVHTGTRHV</sequence>